<dbReference type="CDD" id="cd04888">
    <property type="entry name" value="ACT_PheB-BS"/>
    <property type="match status" value="1"/>
</dbReference>
<dbReference type="AlphaFoldDB" id="A0A2U1JZT1"/>
<evidence type="ECO:0000313" key="3">
    <source>
        <dbReference type="EMBL" id="PWA10760.1"/>
    </source>
</evidence>
<dbReference type="EMBL" id="QCZG01000020">
    <property type="protein sequence ID" value="PWA10760.1"/>
    <property type="molecule type" value="Genomic_DNA"/>
</dbReference>
<feature type="domain" description="ACT" evidence="2">
    <location>
        <begin position="72"/>
        <end position="147"/>
    </location>
</feature>
<evidence type="ECO:0000259" key="2">
    <source>
        <dbReference type="PROSITE" id="PS51671"/>
    </source>
</evidence>
<evidence type="ECO:0000256" key="1">
    <source>
        <dbReference type="HAMAP-Rule" id="MF_00707"/>
    </source>
</evidence>
<dbReference type="InterPro" id="IPR008310">
    <property type="entry name" value="UPF0735_ACT_dom-cont"/>
</dbReference>
<dbReference type="PROSITE" id="PS51671">
    <property type="entry name" value="ACT"/>
    <property type="match status" value="1"/>
</dbReference>
<comment type="caution">
    <text evidence="3">The sequence shown here is derived from an EMBL/GenBank/DDBJ whole genome shotgun (WGS) entry which is preliminary data.</text>
</comment>
<dbReference type="PIRSF" id="PIRSF025624">
    <property type="entry name" value="ACT_PheB"/>
    <property type="match status" value="1"/>
</dbReference>
<comment type="similarity">
    <text evidence="1">Belongs to the UPF0735 family.</text>
</comment>
<proteinExistence type="inferred from homology"/>
<gene>
    <name evidence="3" type="ORF">DCC39_10530</name>
</gene>
<dbReference type="OrthoDB" id="9788773at2"/>
<dbReference type="InterPro" id="IPR002912">
    <property type="entry name" value="ACT_dom"/>
</dbReference>
<name>A0A2U1JZT1_9BACI</name>
<dbReference type="Proteomes" id="UP000245998">
    <property type="component" value="Unassembled WGS sequence"/>
</dbReference>
<reference evidence="3 4" key="1">
    <citation type="submission" date="2018-04" db="EMBL/GenBank/DDBJ databases">
        <title>Camelliibacillus theae gen. nov., sp. nov., isolated from Pu'er tea.</title>
        <authorList>
            <person name="Niu L."/>
        </authorList>
    </citation>
    <scope>NUCLEOTIDE SEQUENCE [LARGE SCALE GENOMIC DNA]</scope>
    <source>
        <strain evidence="3 4">T8</strain>
    </source>
</reference>
<keyword evidence="4" id="KW-1185">Reference proteome</keyword>
<dbReference type="HAMAP" id="MF_00707">
    <property type="entry name" value="UPF0735"/>
    <property type="match status" value="1"/>
</dbReference>
<accession>A0A2U1JZT1</accession>
<dbReference type="Gene3D" id="3.30.70.260">
    <property type="match status" value="1"/>
</dbReference>
<dbReference type="SUPFAM" id="SSF55021">
    <property type="entry name" value="ACT-like"/>
    <property type="match status" value="1"/>
</dbReference>
<dbReference type="InterPro" id="IPR045865">
    <property type="entry name" value="ACT-like_dom_sf"/>
</dbReference>
<evidence type="ECO:0000313" key="4">
    <source>
        <dbReference type="Proteomes" id="UP000245998"/>
    </source>
</evidence>
<sequence length="149" mass="16557">MKRKPVQYYLVREDVLTESMRKTLEAKALLESGKAEQINDAVAKVGLSRSAFYKYRDSVIAFHSLVKEKIITLFIFLQDRSGALSQVLQTVAELGCNVLTINQTIPLQGRANVTLSIETGTMVVGISELMHRLEEVDAVERVEVIGSGM</sequence>
<dbReference type="Pfam" id="PF01842">
    <property type="entry name" value="ACT"/>
    <property type="match status" value="1"/>
</dbReference>
<organism evidence="3 4">
    <name type="scientific">Pueribacillus theae</name>
    <dbReference type="NCBI Taxonomy" id="2171751"/>
    <lineage>
        <taxon>Bacteria</taxon>
        <taxon>Bacillati</taxon>
        <taxon>Bacillota</taxon>
        <taxon>Bacilli</taxon>
        <taxon>Bacillales</taxon>
        <taxon>Bacillaceae</taxon>
        <taxon>Pueribacillus</taxon>
    </lineage>
</organism>
<dbReference type="NCBIfam" id="NF003361">
    <property type="entry name" value="PRK04435.1"/>
    <property type="match status" value="1"/>
</dbReference>
<protein>
    <recommendedName>
        <fullName evidence="1">UPF0735 ACT domain-containing protein DCC39_10530</fullName>
    </recommendedName>
</protein>